<dbReference type="InterPro" id="IPR036291">
    <property type="entry name" value="NAD(P)-bd_dom_sf"/>
</dbReference>
<dbReference type="InterPro" id="IPR051609">
    <property type="entry name" value="NmrA/Isoflavone_reductase-like"/>
</dbReference>
<feature type="domain" description="NmrA-like" evidence="3">
    <location>
        <begin position="7"/>
        <end position="218"/>
    </location>
</feature>
<dbReference type="InterPro" id="IPR008030">
    <property type="entry name" value="NmrA-like"/>
</dbReference>
<dbReference type="PANTHER" id="PTHR47706">
    <property type="entry name" value="NMRA-LIKE FAMILY PROTEIN"/>
    <property type="match status" value="1"/>
</dbReference>
<evidence type="ECO:0000256" key="2">
    <source>
        <dbReference type="ARBA" id="ARBA00023002"/>
    </source>
</evidence>
<dbReference type="RefSeq" id="XP_007771239.1">
    <property type="nucleotide sequence ID" value="XM_007773049.1"/>
</dbReference>
<comment type="caution">
    <text evidence="4">The sequence shown here is derived from an EMBL/GenBank/DDBJ whole genome shotgun (WGS) entry which is preliminary data.</text>
</comment>
<accession>A0A5M3MHN9</accession>
<dbReference type="AlphaFoldDB" id="A0A5M3MHN9"/>
<dbReference type="GO" id="GO:0016491">
    <property type="term" value="F:oxidoreductase activity"/>
    <property type="evidence" value="ECO:0007669"/>
    <property type="project" value="UniProtKB-KW"/>
</dbReference>
<sequence>MSNTFKVFAVVGAGGAIGKPVLKSLLSSSATKVVVLTRPDSSSMFEPNPKLAVEKVKADDENAVAAVLQKHGVEVLISTIGFTGFESQVVLADAAKHAGVQLFVPSDFCGPTEGLTEGLLIVKEKVVGHAKEIGLPTLRVYNGLFTEHSHVVGAVEDTGKFLVPNPGDKPFSLTSLSDIGAFLAYTFTTLAPSQLLNTAFRIEGERLTFSELGAIYGELKSVPVEHVSKVPEGLPRGFILEYFWKDLNSGQCVSSYDLVQDKDLGTSALSNNLWAEYKWRSVRDVLSK</sequence>
<keyword evidence="1" id="KW-0521">NADP</keyword>
<evidence type="ECO:0000259" key="3">
    <source>
        <dbReference type="Pfam" id="PF05368"/>
    </source>
</evidence>
<name>A0A5M3MHN9_CONPW</name>
<dbReference type="EMBL" id="JH711582">
    <property type="protein sequence ID" value="EIW78155.1"/>
    <property type="molecule type" value="Genomic_DNA"/>
</dbReference>
<proteinExistence type="predicted"/>
<protein>
    <submittedName>
        <fullName evidence="4">NAD(P)-binding protein</fullName>
    </submittedName>
</protein>
<dbReference type="KEGG" id="cput:CONPUDRAFT_167223"/>
<evidence type="ECO:0000256" key="1">
    <source>
        <dbReference type="ARBA" id="ARBA00022857"/>
    </source>
</evidence>
<dbReference type="PANTHER" id="PTHR47706:SF9">
    <property type="entry name" value="NMRA-LIKE DOMAIN-CONTAINING PROTEIN-RELATED"/>
    <property type="match status" value="1"/>
</dbReference>
<dbReference type="SUPFAM" id="SSF51735">
    <property type="entry name" value="NAD(P)-binding Rossmann-fold domains"/>
    <property type="match status" value="1"/>
</dbReference>
<gene>
    <name evidence="4" type="ORF">CONPUDRAFT_167223</name>
</gene>
<dbReference type="Pfam" id="PF05368">
    <property type="entry name" value="NmrA"/>
    <property type="match status" value="1"/>
</dbReference>
<dbReference type="Proteomes" id="UP000053558">
    <property type="component" value="Unassembled WGS sequence"/>
</dbReference>
<evidence type="ECO:0000313" key="4">
    <source>
        <dbReference type="EMBL" id="EIW78155.1"/>
    </source>
</evidence>
<keyword evidence="5" id="KW-1185">Reference proteome</keyword>
<dbReference type="GeneID" id="19205722"/>
<evidence type="ECO:0000313" key="5">
    <source>
        <dbReference type="Proteomes" id="UP000053558"/>
    </source>
</evidence>
<reference evidence="5" key="1">
    <citation type="journal article" date="2012" name="Science">
        <title>The Paleozoic origin of enzymatic lignin decomposition reconstructed from 31 fungal genomes.</title>
        <authorList>
            <person name="Floudas D."/>
            <person name="Binder M."/>
            <person name="Riley R."/>
            <person name="Barry K."/>
            <person name="Blanchette R.A."/>
            <person name="Henrissat B."/>
            <person name="Martinez A.T."/>
            <person name="Otillar R."/>
            <person name="Spatafora J.W."/>
            <person name="Yadav J.S."/>
            <person name="Aerts A."/>
            <person name="Benoit I."/>
            <person name="Boyd A."/>
            <person name="Carlson A."/>
            <person name="Copeland A."/>
            <person name="Coutinho P.M."/>
            <person name="de Vries R.P."/>
            <person name="Ferreira P."/>
            <person name="Findley K."/>
            <person name="Foster B."/>
            <person name="Gaskell J."/>
            <person name="Glotzer D."/>
            <person name="Gorecki P."/>
            <person name="Heitman J."/>
            <person name="Hesse C."/>
            <person name="Hori C."/>
            <person name="Igarashi K."/>
            <person name="Jurgens J.A."/>
            <person name="Kallen N."/>
            <person name="Kersten P."/>
            <person name="Kohler A."/>
            <person name="Kuees U."/>
            <person name="Kumar T.K.A."/>
            <person name="Kuo A."/>
            <person name="LaButti K."/>
            <person name="Larrondo L.F."/>
            <person name="Lindquist E."/>
            <person name="Ling A."/>
            <person name="Lombard V."/>
            <person name="Lucas S."/>
            <person name="Lundell T."/>
            <person name="Martin R."/>
            <person name="McLaughlin D.J."/>
            <person name="Morgenstern I."/>
            <person name="Morin E."/>
            <person name="Murat C."/>
            <person name="Nagy L.G."/>
            <person name="Nolan M."/>
            <person name="Ohm R.A."/>
            <person name="Patyshakuliyeva A."/>
            <person name="Rokas A."/>
            <person name="Ruiz-Duenas F.J."/>
            <person name="Sabat G."/>
            <person name="Salamov A."/>
            <person name="Samejima M."/>
            <person name="Schmutz J."/>
            <person name="Slot J.C."/>
            <person name="St John F."/>
            <person name="Stenlid J."/>
            <person name="Sun H."/>
            <person name="Sun S."/>
            <person name="Syed K."/>
            <person name="Tsang A."/>
            <person name="Wiebenga A."/>
            <person name="Young D."/>
            <person name="Pisabarro A."/>
            <person name="Eastwood D.C."/>
            <person name="Martin F."/>
            <person name="Cullen D."/>
            <person name="Grigoriev I.V."/>
            <person name="Hibbett D.S."/>
        </authorList>
    </citation>
    <scope>NUCLEOTIDE SEQUENCE [LARGE SCALE GENOMIC DNA]</scope>
    <source>
        <strain evidence="5">RWD-64-598 SS2</strain>
    </source>
</reference>
<dbReference type="OrthoDB" id="9974981at2759"/>
<organism evidence="4 5">
    <name type="scientific">Coniophora puteana (strain RWD-64-598)</name>
    <name type="common">Brown rot fungus</name>
    <dbReference type="NCBI Taxonomy" id="741705"/>
    <lineage>
        <taxon>Eukaryota</taxon>
        <taxon>Fungi</taxon>
        <taxon>Dikarya</taxon>
        <taxon>Basidiomycota</taxon>
        <taxon>Agaricomycotina</taxon>
        <taxon>Agaricomycetes</taxon>
        <taxon>Agaricomycetidae</taxon>
        <taxon>Boletales</taxon>
        <taxon>Coniophorineae</taxon>
        <taxon>Coniophoraceae</taxon>
        <taxon>Coniophora</taxon>
    </lineage>
</organism>
<dbReference type="Gene3D" id="3.40.50.720">
    <property type="entry name" value="NAD(P)-binding Rossmann-like Domain"/>
    <property type="match status" value="1"/>
</dbReference>
<keyword evidence="2" id="KW-0560">Oxidoreductase</keyword>